<evidence type="ECO:0000256" key="3">
    <source>
        <dbReference type="PROSITE-ProRule" id="PRU00221"/>
    </source>
</evidence>
<dbReference type="Pfam" id="PF00400">
    <property type="entry name" value="WD40"/>
    <property type="match status" value="2"/>
</dbReference>
<dbReference type="PROSITE" id="PS50294">
    <property type="entry name" value="WD_REPEATS_REGION"/>
    <property type="match status" value="1"/>
</dbReference>
<feature type="compositionally biased region" description="Basic and acidic residues" evidence="4">
    <location>
        <begin position="52"/>
        <end position="67"/>
    </location>
</feature>
<sequence length="455" mass="49769">MVDTGASFLDVPALAVTLIVGATVLIIVYVSSLFRAAAPEETKTGAPANAPPKKEKHEKQHASGDHKGGKKKQQHAEKWNRDASKQFTHPWLLTSLKGHSGQILDMDFSSNGKFLATCSDDRSVLVWNTRDWTQKEHKNVRVNVALDHATLVRWSPDSKAMVVRRAADNALEVFRVARRADGLVGAITRAATFPKLHEEPVVGLGVACSGRFMLTCSEGTDLLVSDIKGQPLARVDTYLMHTYNARVSPCGRFIAASGFAPDVKVWEVTFSKSGEFQSVNRAFELSGHSSGVFDVAFNSDTTRMATVSKDGTWMLFDTNVEFKKGEDPHLLMSQKYPLQTGSTAHLALSPTADVIVIGAGNQLHFYVTRTGELDRTIKNIFSGPITGVLFDSTGKLVLASGERHVRIFHNVTGQREIAVTLRERLHPTLSSAQLERMRQQIADAEGFLASVGETS</sequence>
<dbReference type="GO" id="GO:0005783">
    <property type="term" value="C:endoplasmic reticulum"/>
    <property type="evidence" value="ECO:0007669"/>
    <property type="project" value="TreeGrafter"/>
</dbReference>
<keyword evidence="2" id="KW-0677">Repeat</keyword>
<dbReference type="PROSITE" id="PS00678">
    <property type="entry name" value="WD_REPEATS_1"/>
    <property type="match status" value="1"/>
</dbReference>
<keyword evidence="7" id="KW-1185">Reference proteome</keyword>
<dbReference type="InterPro" id="IPR042410">
    <property type="entry name" value="WBSCR13"/>
</dbReference>
<feature type="region of interest" description="Disordered" evidence="4">
    <location>
        <begin position="40"/>
        <end position="81"/>
    </location>
</feature>
<comment type="caution">
    <text evidence="6">The sequence shown here is derived from an EMBL/GenBank/DDBJ whole genome shotgun (WGS) entry which is preliminary data.</text>
</comment>
<dbReference type="InterPro" id="IPR036322">
    <property type="entry name" value="WD40_repeat_dom_sf"/>
</dbReference>
<evidence type="ECO:0000256" key="4">
    <source>
        <dbReference type="SAM" id="MobiDB-lite"/>
    </source>
</evidence>
<evidence type="ECO:0000313" key="7">
    <source>
        <dbReference type="Proteomes" id="UP001378592"/>
    </source>
</evidence>
<evidence type="ECO:0000256" key="5">
    <source>
        <dbReference type="SAM" id="Phobius"/>
    </source>
</evidence>
<organism evidence="6 7">
    <name type="scientific">Gryllus longicercus</name>
    <dbReference type="NCBI Taxonomy" id="2509291"/>
    <lineage>
        <taxon>Eukaryota</taxon>
        <taxon>Metazoa</taxon>
        <taxon>Ecdysozoa</taxon>
        <taxon>Arthropoda</taxon>
        <taxon>Hexapoda</taxon>
        <taxon>Insecta</taxon>
        <taxon>Pterygota</taxon>
        <taxon>Neoptera</taxon>
        <taxon>Polyneoptera</taxon>
        <taxon>Orthoptera</taxon>
        <taxon>Ensifera</taxon>
        <taxon>Gryllidea</taxon>
        <taxon>Grylloidea</taxon>
        <taxon>Gryllidae</taxon>
        <taxon>Gryllinae</taxon>
        <taxon>Gryllus</taxon>
    </lineage>
</organism>
<dbReference type="PANTHER" id="PTHR44321">
    <property type="entry name" value="TRANSDUCIN BETA-LIKE PROTEIN 2"/>
    <property type="match status" value="1"/>
</dbReference>
<dbReference type="Gene3D" id="2.130.10.10">
    <property type="entry name" value="YVTN repeat-like/Quinoprotein amine dehydrogenase"/>
    <property type="match status" value="2"/>
</dbReference>
<protein>
    <recommendedName>
        <fullName evidence="8">Transducin beta-like protein 2</fullName>
    </recommendedName>
</protein>
<keyword evidence="5" id="KW-0812">Transmembrane</keyword>
<feature type="repeat" description="WD" evidence="3">
    <location>
        <begin position="285"/>
        <end position="317"/>
    </location>
</feature>
<gene>
    <name evidence="6" type="ORF">R5R35_002403</name>
</gene>
<feature type="transmembrane region" description="Helical" evidence="5">
    <location>
        <begin position="12"/>
        <end position="34"/>
    </location>
</feature>
<feature type="repeat" description="WD" evidence="3">
    <location>
        <begin position="96"/>
        <end position="130"/>
    </location>
</feature>
<reference evidence="6 7" key="1">
    <citation type="submission" date="2024-03" db="EMBL/GenBank/DDBJ databases">
        <title>The genome assembly and annotation of the cricket Gryllus longicercus Weissman &amp; Gray.</title>
        <authorList>
            <person name="Szrajer S."/>
            <person name="Gray D."/>
            <person name="Ylla G."/>
        </authorList>
    </citation>
    <scope>NUCLEOTIDE SEQUENCE [LARGE SCALE GENOMIC DNA]</scope>
    <source>
        <strain evidence="6">DAG 2021-001</strain>
        <tissue evidence="6">Whole body minus gut</tissue>
    </source>
</reference>
<keyword evidence="5" id="KW-0472">Membrane</keyword>
<dbReference type="EMBL" id="JAZDUA010000043">
    <property type="protein sequence ID" value="KAK7871159.1"/>
    <property type="molecule type" value="Genomic_DNA"/>
</dbReference>
<dbReference type="AlphaFoldDB" id="A0AAN9VTB9"/>
<dbReference type="PROSITE" id="PS50082">
    <property type="entry name" value="WD_REPEATS_2"/>
    <property type="match status" value="2"/>
</dbReference>
<keyword evidence="5" id="KW-1133">Transmembrane helix</keyword>
<evidence type="ECO:0000256" key="1">
    <source>
        <dbReference type="ARBA" id="ARBA00022574"/>
    </source>
</evidence>
<dbReference type="InterPro" id="IPR019775">
    <property type="entry name" value="WD40_repeat_CS"/>
</dbReference>
<dbReference type="PANTHER" id="PTHR44321:SF1">
    <property type="entry name" value="TRANSDUCIN BETA-LIKE PROTEIN 2"/>
    <property type="match status" value="1"/>
</dbReference>
<dbReference type="SUPFAM" id="SSF50978">
    <property type="entry name" value="WD40 repeat-like"/>
    <property type="match status" value="1"/>
</dbReference>
<dbReference type="InterPro" id="IPR015943">
    <property type="entry name" value="WD40/YVTN_repeat-like_dom_sf"/>
</dbReference>
<dbReference type="Proteomes" id="UP001378592">
    <property type="component" value="Unassembled WGS sequence"/>
</dbReference>
<dbReference type="GO" id="GO:0030968">
    <property type="term" value="P:endoplasmic reticulum unfolded protein response"/>
    <property type="evidence" value="ECO:0007669"/>
    <property type="project" value="TreeGrafter"/>
</dbReference>
<evidence type="ECO:0000256" key="2">
    <source>
        <dbReference type="ARBA" id="ARBA00022737"/>
    </source>
</evidence>
<dbReference type="SMART" id="SM00320">
    <property type="entry name" value="WD40"/>
    <property type="match status" value="5"/>
</dbReference>
<evidence type="ECO:0008006" key="8">
    <source>
        <dbReference type="Google" id="ProtNLM"/>
    </source>
</evidence>
<dbReference type="InterPro" id="IPR001680">
    <property type="entry name" value="WD40_rpt"/>
</dbReference>
<evidence type="ECO:0000313" key="6">
    <source>
        <dbReference type="EMBL" id="KAK7871159.1"/>
    </source>
</evidence>
<accession>A0AAN9VTB9</accession>
<proteinExistence type="predicted"/>
<name>A0AAN9VTB9_9ORTH</name>
<keyword evidence="1 3" id="KW-0853">WD repeat</keyword>